<accession>A0A2S7N351</accession>
<dbReference type="OrthoDB" id="2168558at2"/>
<feature type="transmembrane region" description="Helical" evidence="2">
    <location>
        <begin position="21"/>
        <end position="42"/>
    </location>
</feature>
<evidence type="ECO:0000256" key="2">
    <source>
        <dbReference type="SAM" id="Phobius"/>
    </source>
</evidence>
<feature type="compositionally biased region" description="Polar residues" evidence="1">
    <location>
        <begin position="47"/>
        <end position="61"/>
    </location>
</feature>
<keyword evidence="2" id="KW-0812">Transmembrane</keyword>
<feature type="compositionally biased region" description="Basic and acidic residues" evidence="1">
    <location>
        <begin position="102"/>
        <end position="114"/>
    </location>
</feature>
<keyword evidence="2" id="KW-1133">Transmembrane helix</keyword>
<sequence>MGKERYSSRVAKRKDKKVNKIYNILISVVVLLIVVVGAVIFLGGNDDQPTSNDTQTASNTADNDEGESDKDTETNNDENDTATDSEGGQTDPNESSDDTSSDSDKDASEEKEPADSEDEEKESEITEETPSDSNVEKAYTDPAWEPVGTEQSGEHVTQYEQGSVDWQEMEKALAYGAGISEGDMKVYWLGNGGSPDTAVGTVSPNDDSETYRVHIQWVDGQGWKPTKVEKLKVNDKK</sequence>
<dbReference type="Pfam" id="PF07423">
    <property type="entry name" value="DUF1510"/>
    <property type="match status" value="1"/>
</dbReference>
<proteinExistence type="predicted"/>
<dbReference type="InterPro" id="IPR009988">
    <property type="entry name" value="DUF1510"/>
</dbReference>
<organism evidence="4 5">
    <name type="scientific">Pradoshia eiseniae</name>
    <dbReference type="NCBI Taxonomy" id="2064768"/>
    <lineage>
        <taxon>Bacteria</taxon>
        <taxon>Bacillati</taxon>
        <taxon>Bacillota</taxon>
        <taxon>Bacilli</taxon>
        <taxon>Bacillales</taxon>
        <taxon>Bacillaceae</taxon>
        <taxon>Pradoshia</taxon>
    </lineage>
</organism>
<keyword evidence="2" id="KW-0472">Membrane</keyword>
<reference evidence="4 5" key="1">
    <citation type="submission" date="2017-12" db="EMBL/GenBank/DDBJ databases">
        <title>Taxonomic description and draft genome of Pradoshia cofamensis Gen. nov., sp. nov., a thermotolerant bacillale isolated from anterior gut of earthworm Eisenia fetida.</title>
        <authorList>
            <person name="Saha T."/>
            <person name="Chakraborty R."/>
        </authorList>
    </citation>
    <scope>NUCLEOTIDE SEQUENCE [LARGE SCALE GENOMIC DNA]</scope>
    <source>
        <strain evidence="4 5">EAG3</strain>
    </source>
</reference>
<comment type="caution">
    <text evidence="4">The sequence shown here is derived from an EMBL/GenBank/DDBJ whole genome shotgun (WGS) entry which is preliminary data.</text>
</comment>
<dbReference type="RefSeq" id="WP_104847523.1">
    <property type="nucleotide sequence ID" value="NZ_PKOZ01000001.1"/>
</dbReference>
<feature type="compositionally biased region" description="Acidic residues" evidence="1">
    <location>
        <begin position="62"/>
        <end position="83"/>
    </location>
</feature>
<dbReference type="AlphaFoldDB" id="A0A2S7N351"/>
<dbReference type="EMBL" id="PKOZ01000001">
    <property type="protein sequence ID" value="PQD96425.1"/>
    <property type="molecule type" value="Genomic_DNA"/>
</dbReference>
<evidence type="ECO:0000256" key="1">
    <source>
        <dbReference type="SAM" id="MobiDB-lite"/>
    </source>
</evidence>
<feature type="domain" description="DUF1510" evidence="3">
    <location>
        <begin position="140"/>
        <end position="231"/>
    </location>
</feature>
<evidence type="ECO:0000259" key="3">
    <source>
        <dbReference type="Pfam" id="PF07423"/>
    </source>
</evidence>
<evidence type="ECO:0000313" key="5">
    <source>
        <dbReference type="Proteomes" id="UP000239663"/>
    </source>
</evidence>
<protein>
    <submittedName>
        <fullName evidence="4">DNA primase</fullName>
    </submittedName>
</protein>
<dbReference type="Proteomes" id="UP000239663">
    <property type="component" value="Unassembled WGS sequence"/>
</dbReference>
<gene>
    <name evidence="4" type="ORF">CYL18_00550</name>
</gene>
<name>A0A2S7N351_9BACI</name>
<evidence type="ECO:0000313" key="4">
    <source>
        <dbReference type="EMBL" id="PQD96425.1"/>
    </source>
</evidence>
<feature type="compositionally biased region" description="Polar residues" evidence="1">
    <location>
        <begin position="149"/>
        <end position="161"/>
    </location>
</feature>
<feature type="region of interest" description="Disordered" evidence="1">
    <location>
        <begin position="43"/>
        <end position="161"/>
    </location>
</feature>
<feature type="compositionally biased region" description="Acidic residues" evidence="1">
    <location>
        <begin position="115"/>
        <end position="130"/>
    </location>
</feature>
<keyword evidence="5" id="KW-1185">Reference proteome</keyword>